<gene>
    <name evidence="5" type="ORF">H839_00991</name>
</gene>
<evidence type="ECO:0000256" key="3">
    <source>
        <dbReference type="SAM" id="Coils"/>
    </source>
</evidence>
<proteinExistence type="predicted"/>
<dbReference type="EMBL" id="AOTZ01000002">
    <property type="protein sequence ID" value="EZP78400.1"/>
    <property type="molecule type" value="Genomic_DNA"/>
</dbReference>
<evidence type="ECO:0000256" key="2">
    <source>
        <dbReference type="ARBA" id="ARBA00022525"/>
    </source>
</evidence>
<name>A0ABC9VHT5_9BACL</name>
<evidence type="ECO:0000259" key="4">
    <source>
        <dbReference type="Pfam" id="PF14449"/>
    </source>
</evidence>
<organism evidence="5 6">
    <name type="scientific">Parageobacillus genomosp. 1</name>
    <dbReference type="NCBI Taxonomy" id="1295642"/>
    <lineage>
        <taxon>Bacteria</taxon>
        <taxon>Bacillati</taxon>
        <taxon>Bacillota</taxon>
        <taxon>Bacilli</taxon>
        <taxon>Bacillales</taxon>
        <taxon>Anoxybacillaceae</taxon>
        <taxon>Parageobacillus</taxon>
    </lineage>
</organism>
<comment type="subcellular location">
    <subcellularLocation>
        <location evidence="1">Secreted</location>
    </subcellularLocation>
</comment>
<protein>
    <recommendedName>
        <fullName evidence="4">Pre-toxin TG domain-containing protein</fullName>
    </recommendedName>
</protein>
<accession>A0ABC9VHT5</accession>
<dbReference type="Proteomes" id="UP000023566">
    <property type="component" value="Chromosome"/>
</dbReference>
<dbReference type="GO" id="GO:0005576">
    <property type="term" value="C:extracellular region"/>
    <property type="evidence" value="ECO:0007669"/>
    <property type="project" value="UniProtKB-SubCell"/>
</dbReference>
<dbReference type="AlphaFoldDB" id="A0ABC9VHT5"/>
<dbReference type="Pfam" id="PF14449">
    <property type="entry name" value="PT-TG"/>
    <property type="match status" value="1"/>
</dbReference>
<keyword evidence="3" id="KW-0175">Coiled coil</keyword>
<dbReference type="InterPro" id="IPR027797">
    <property type="entry name" value="PT-TG_dom"/>
</dbReference>
<sequence>MIAIRVKPEELEVVAKHIPDAEDACCRARTSLSWELPSLVMEITGIGSAAIQELTDELLHWLRRYEEKLNEAEELLYRTAAAMRQADQTLADNMREFGLELLGWYDVQRLFGEYDPVTGERISGWGRLLAGGMLLASFLPPVKGAGIAGKAGIKGVKAAGTAADVSKLVSQMKHVLRYDKIMPVLQAVYHEVIKAPITQTIRSFKKQWDDLLDSVPSVQWQPAFAGIGPVSRTGIQETVEETTSSVRFSMSQVGDGVIENGTGGVAKGTGKPLQKHHYATNKSKKYTPQIEAITKKYGLDLDDVWNIELLPHQGRHPNAYHEYVLSNIRTFDKIAKGDKRKFLRLFEQLKQEIRKNPEMLYKDYWRKK</sequence>
<evidence type="ECO:0000313" key="6">
    <source>
        <dbReference type="Proteomes" id="UP000023566"/>
    </source>
</evidence>
<keyword evidence="2" id="KW-0964">Secreted</keyword>
<feature type="domain" description="Pre-toxin TG" evidence="4">
    <location>
        <begin position="94"/>
        <end position="157"/>
    </location>
</feature>
<feature type="coiled-coil region" evidence="3">
    <location>
        <begin position="51"/>
        <end position="82"/>
    </location>
</feature>
<dbReference type="Gene3D" id="1.10.287.850">
    <property type="entry name" value="HP0062-like domain"/>
    <property type="match status" value="1"/>
</dbReference>
<dbReference type="SUPFAM" id="SSF140453">
    <property type="entry name" value="EsxAB dimer-like"/>
    <property type="match status" value="1"/>
</dbReference>
<dbReference type="InterPro" id="IPR036689">
    <property type="entry name" value="ESAT-6-like_sf"/>
</dbReference>
<evidence type="ECO:0000256" key="1">
    <source>
        <dbReference type="ARBA" id="ARBA00004613"/>
    </source>
</evidence>
<dbReference type="InterPro" id="IPR032871">
    <property type="entry name" value="AHH_dom_containing"/>
</dbReference>
<reference evidence="5 6" key="1">
    <citation type="journal article" date="2014" name="Appl. Microbiol. Biotechnol.">
        <title>Transformable facultative thermophile Geobacillus stearothermophilus NUB3621 as a host strain for metabolic engineering.</title>
        <authorList>
            <person name="Blanchard K."/>
            <person name="Robic S."/>
            <person name="Matsumura I."/>
        </authorList>
    </citation>
    <scope>NUCLEOTIDE SEQUENCE [LARGE SCALE GENOMIC DNA]</scope>
    <source>
        <strain evidence="5 6">NUB3621</strain>
    </source>
</reference>
<dbReference type="Pfam" id="PF14412">
    <property type="entry name" value="AHH"/>
    <property type="match status" value="1"/>
</dbReference>
<comment type="caution">
    <text evidence="5">The sequence shown here is derived from an EMBL/GenBank/DDBJ whole genome shotgun (WGS) entry which is preliminary data.</text>
</comment>
<dbReference type="RefSeq" id="WP_088124096.1">
    <property type="nucleotide sequence ID" value="NZ_CM002692.1"/>
</dbReference>
<evidence type="ECO:0000313" key="5">
    <source>
        <dbReference type="EMBL" id="EZP78400.1"/>
    </source>
</evidence>
<keyword evidence="6" id="KW-1185">Reference proteome</keyword>